<keyword evidence="8 9" id="KW-0472">Membrane</keyword>
<feature type="transmembrane region" description="Helical" evidence="9">
    <location>
        <begin position="380"/>
        <end position="399"/>
    </location>
</feature>
<feature type="chain" id="PRO_5015537547" evidence="10">
    <location>
        <begin position="20"/>
        <end position="518"/>
    </location>
</feature>
<feature type="transmembrane region" description="Helical" evidence="9">
    <location>
        <begin position="265"/>
        <end position="285"/>
    </location>
</feature>
<evidence type="ECO:0000256" key="7">
    <source>
        <dbReference type="ARBA" id="ARBA00023008"/>
    </source>
</evidence>
<keyword evidence="4" id="KW-0479">Metal-binding</keyword>
<evidence type="ECO:0000256" key="5">
    <source>
        <dbReference type="ARBA" id="ARBA00022729"/>
    </source>
</evidence>
<dbReference type="PANTHER" id="PTHR34820">
    <property type="entry name" value="INNER MEMBRANE PROTEIN YEBZ"/>
    <property type="match status" value="1"/>
</dbReference>
<keyword evidence="2" id="KW-1003">Cell membrane</keyword>
<dbReference type="Pfam" id="PF04234">
    <property type="entry name" value="CopC"/>
    <property type="match status" value="1"/>
</dbReference>
<dbReference type="InterPro" id="IPR007348">
    <property type="entry name" value="CopC_dom"/>
</dbReference>
<feature type="domain" description="CopC" evidence="11">
    <location>
        <begin position="23"/>
        <end position="110"/>
    </location>
</feature>
<dbReference type="GO" id="GO:0006825">
    <property type="term" value="P:copper ion transport"/>
    <property type="evidence" value="ECO:0007669"/>
    <property type="project" value="InterPro"/>
</dbReference>
<dbReference type="InterPro" id="IPR032694">
    <property type="entry name" value="CopC/D"/>
</dbReference>
<dbReference type="InterPro" id="IPR008457">
    <property type="entry name" value="Cu-R_CopD_dom"/>
</dbReference>
<dbReference type="EMBL" id="QDDR01000007">
    <property type="protein sequence ID" value="PVE46800.1"/>
    <property type="molecule type" value="Genomic_DNA"/>
</dbReference>
<feature type="transmembrane region" description="Helical" evidence="9">
    <location>
        <begin position="306"/>
        <end position="326"/>
    </location>
</feature>
<keyword evidence="6 9" id="KW-1133">Transmembrane helix</keyword>
<dbReference type="GO" id="GO:0005507">
    <property type="term" value="F:copper ion binding"/>
    <property type="evidence" value="ECO:0007669"/>
    <property type="project" value="InterPro"/>
</dbReference>
<organism evidence="13 14">
    <name type="scientific">Pararhodobacter aggregans</name>
    <dbReference type="NCBI Taxonomy" id="404875"/>
    <lineage>
        <taxon>Bacteria</taxon>
        <taxon>Pseudomonadati</taxon>
        <taxon>Pseudomonadota</taxon>
        <taxon>Alphaproteobacteria</taxon>
        <taxon>Rhodobacterales</taxon>
        <taxon>Paracoccaceae</taxon>
        <taxon>Pararhodobacter</taxon>
    </lineage>
</organism>
<dbReference type="Proteomes" id="UP000244810">
    <property type="component" value="Unassembled WGS sequence"/>
</dbReference>
<dbReference type="Pfam" id="PF05425">
    <property type="entry name" value="CopD"/>
    <property type="match status" value="1"/>
</dbReference>
<name>A0A2T7UPZ1_9RHOB</name>
<dbReference type="AlphaFoldDB" id="A0A2T7UPZ1"/>
<dbReference type="OrthoDB" id="8374223at2"/>
<dbReference type="InterPro" id="IPR014756">
    <property type="entry name" value="Ig_E-set"/>
</dbReference>
<dbReference type="InterPro" id="IPR014755">
    <property type="entry name" value="Cu-Rt/internalin_Ig-like"/>
</dbReference>
<feature type="domain" description="Copper resistance protein D" evidence="12">
    <location>
        <begin position="301"/>
        <end position="396"/>
    </location>
</feature>
<sequence>MPRLHALCLSLLLILSPLAAFGHAQLVAATPDDGSIVEAFPPSVTLTFSEAVAPLVLRWVAPDGSAEEVQGEARDTGLAVPAPQGRARGSYLLSWRVMSGDGHPVGGVLTLHLGAPSMHSAAPPAATGARLAAAARFGLTLAMLGALGLALHAAFIARTAAPLGRRRLGLGAALAGLGLAGVFLWSHGLDLLGLAPGEGLSAAPFRAALMAPLARTIALSGLALLLAALALRQPRPPRGLALLAWLCAGLSFAGSGHAVTAPPAALSTFAVAVHGVALVWWMGLLPPLLADLRHPEAMLRLQRFSTPALGLVALLVLSGAWLTWAQSGGVLSRLTETGWGQLLLVKLALVAGLLALAGLNRLRLTPALARGRVAPLAVSIRAEILLGLGVLLIAALFRLTPPPRAMIDTAPPILAHLHSDRVMADLRLSPGAAGPVVLELAFQTGDFSPLEPREVTLALAPADGRLEPLRLRARAGEDGIWRTEPAVLPFGGDWALSLRVLVSDFDSVTLRETLTLRE</sequence>
<dbReference type="GO" id="GO:0042597">
    <property type="term" value="C:periplasmic space"/>
    <property type="evidence" value="ECO:0007669"/>
    <property type="project" value="InterPro"/>
</dbReference>
<evidence type="ECO:0000256" key="8">
    <source>
        <dbReference type="ARBA" id="ARBA00023136"/>
    </source>
</evidence>
<dbReference type="RefSeq" id="WP_107752372.1">
    <property type="nucleotide sequence ID" value="NZ_QBKF01000007.1"/>
</dbReference>
<evidence type="ECO:0000256" key="3">
    <source>
        <dbReference type="ARBA" id="ARBA00022692"/>
    </source>
</evidence>
<feature type="signal peptide" evidence="10">
    <location>
        <begin position="1"/>
        <end position="19"/>
    </location>
</feature>
<evidence type="ECO:0000256" key="4">
    <source>
        <dbReference type="ARBA" id="ARBA00022723"/>
    </source>
</evidence>
<evidence type="ECO:0000256" key="6">
    <source>
        <dbReference type="ARBA" id="ARBA00022989"/>
    </source>
</evidence>
<keyword evidence="7" id="KW-0186">Copper</keyword>
<feature type="transmembrane region" description="Helical" evidence="9">
    <location>
        <begin position="168"/>
        <end position="187"/>
    </location>
</feature>
<feature type="transmembrane region" description="Helical" evidence="9">
    <location>
        <begin position="137"/>
        <end position="156"/>
    </location>
</feature>
<evidence type="ECO:0000313" key="13">
    <source>
        <dbReference type="EMBL" id="PVE46800.1"/>
    </source>
</evidence>
<evidence type="ECO:0000256" key="2">
    <source>
        <dbReference type="ARBA" id="ARBA00022475"/>
    </source>
</evidence>
<keyword evidence="5 10" id="KW-0732">Signal</keyword>
<reference evidence="13 14" key="1">
    <citation type="journal article" date="2011" name="Syst. Appl. Microbiol.">
        <title>Defluviimonas denitrificans gen. nov., sp. nov., and Pararhodobacter aggregans gen. nov., sp. nov., non-phototrophic Rhodobacteraceae from the biofilter of a marine aquaculture.</title>
        <authorList>
            <person name="Foesel B.U."/>
            <person name="Drake H.L."/>
            <person name="Schramm A."/>
        </authorList>
    </citation>
    <scope>NUCLEOTIDE SEQUENCE [LARGE SCALE GENOMIC DNA]</scope>
    <source>
        <strain evidence="13 14">D1-19</strain>
    </source>
</reference>
<comment type="caution">
    <text evidence="13">The sequence shown here is derived from an EMBL/GenBank/DDBJ whole genome shotgun (WGS) entry which is preliminary data.</text>
</comment>
<comment type="subcellular location">
    <subcellularLocation>
        <location evidence="1">Cell membrane</location>
        <topology evidence="1">Multi-pass membrane protein</topology>
    </subcellularLocation>
</comment>
<evidence type="ECO:0000313" key="14">
    <source>
        <dbReference type="Proteomes" id="UP000244810"/>
    </source>
</evidence>
<protein>
    <submittedName>
        <fullName evidence="13">Copper resistance protein CopC</fullName>
    </submittedName>
</protein>
<feature type="transmembrane region" description="Helical" evidence="9">
    <location>
        <begin position="207"/>
        <end position="228"/>
    </location>
</feature>
<keyword evidence="14" id="KW-1185">Reference proteome</keyword>
<gene>
    <name evidence="13" type="ORF">DDE23_14025</name>
</gene>
<accession>A0A2T7UPZ1</accession>
<keyword evidence="3 9" id="KW-0812">Transmembrane</keyword>
<feature type="transmembrane region" description="Helical" evidence="9">
    <location>
        <begin position="240"/>
        <end position="259"/>
    </location>
</feature>
<dbReference type="PANTHER" id="PTHR34820:SF4">
    <property type="entry name" value="INNER MEMBRANE PROTEIN YEBZ"/>
    <property type="match status" value="1"/>
</dbReference>
<evidence type="ECO:0000256" key="10">
    <source>
        <dbReference type="SAM" id="SignalP"/>
    </source>
</evidence>
<evidence type="ECO:0000259" key="12">
    <source>
        <dbReference type="Pfam" id="PF05425"/>
    </source>
</evidence>
<dbReference type="GO" id="GO:0005886">
    <property type="term" value="C:plasma membrane"/>
    <property type="evidence" value="ECO:0007669"/>
    <property type="project" value="UniProtKB-SubCell"/>
</dbReference>
<evidence type="ECO:0000259" key="11">
    <source>
        <dbReference type="Pfam" id="PF04234"/>
    </source>
</evidence>
<dbReference type="GO" id="GO:0046688">
    <property type="term" value="P:response to copper ion"/>
    <property type="evidence" value="ECO:0007669"/>
    <property type="project" value="InterPro"/>
</dbReference>
<dbReference type="Gene3D" id="2.60.40.1220">
    <property type="match status" value="1"/>
</dbReference>
<feature type="transmembrane region" description="Helical" evidence="9">
    <location>
        <begin position="338"/>
        <end position="359"/>
    </location>
</feature>
<evidence type="ECO:0000256" key="1">
    <source>
        <dbReference type="ARBA" id="ARBA00004651"/>
    </source>
</evidence>
<proteinExistence type="predicted"/>
<evidence type="ECO:0000256" key="9">
    <source>
        <dbReference type="SAM" id="Phobius"/>
    </source>
</evidence>
<dbReference type="SUPFAM" id="SSF81296">
    <property type="entry name" value="E set domains"/>
    <property type="match status" value="1"/>
</dbReference>